<dbReference type="InterPro" id="IPR003718">
    <property type="entry name" value="OsmC/Ohr_fam"/>
</dbReference>
<dbReference type="Gene3D" id="3.30.300.20">
    <property type="match status" value="1"/>
</dbReference>
<dbReference type="Pfam" id="PF02566">
    <property type="entry name" value="OsmC"/>
    <property type="match status" value="1"/>
</dbReference>
<name>A0A0W7WQN0_9ACTN</name>
<organism evidence="1 2">
    <name type="scientific">Streptomyces silvensis</name>
    <dbReference type="NCBI Taxonomy" id="1765722"/>
    <lineage>
        <taxon>Bacteria</taxon>
        <taxon>Bacillati</taxon>
        <taxon>Actinomycetota</taxon>
        <taxon>Actinomycetes</taxon>
        <taxon>Kitasatosporales</taxon>
        <taxon>Streptomycetaceae</taxon>
        <taxon>Streptomyces</taxon>
    </lineage>
</organism>
<gene>
    <name evidence="1" type="ORF">AT728_40050</name>
</gene>
<dbReference type="EMBL" id="LOCL01000085">
    <property type="protein sequence ID" value="KUF12911.1"/>
    <property type="molecule type" value="Genomic_DNA"/>
</dbReference>
<dbReference type="PANTHER" id="PTHR39624:SF2">
    <property type="entry name" value="OSMC-LIKE PROTEIN"/>
    <property type="match status" value="1"/>
</dbReference>
<protein>
    <submittedName>
        <fullName evidence="1">Osmotically inducible protein OsmC</fullName>
    </submittedName>
</protein>
<proteinExistence type="predicted"/>
<dbReference type="AlphaFoldDB" id="A0A0W7WQN0"/>
<dbReference type="Proteomes" id="UP000054804">
    <property type="component" value="Unassembled WGS sequence"/>
</dbReference>
<accession>A0A0W7WQN0</accession>
<dbReference type="InterPro" id="IPR015946">
    <property type="entry name" value="KH_dom-like_a/b"/>
</dbReference>
<keyword evidence="2" id="KW-1185">Reference proteome</keyword>
<evidence type="ECO:0000313" key="2">
    <source>
        <dbReference type="Proteomes" id="UP000054804"/>
    </source>
</evidence>
<reference evidence="1 2" key="1">
    <citation type="submission" date="2015-12" db="EMBL/GenBank/DDBJ databases">
        <title>Draft genome sequence of Streptomyces silvensis ATCC 53525, a producer of novel hormone antagonists.</title>
        <authorList>
            <person name="Johnston C.W."/>
            <person name="Li Y."/>
            <person name="Magarvey N.A."/>
        </authorList>
    </citation>
    <scope>NUCLEOTIDE SEQUENCE [LARGE SCALE GENOMIC DNA]</scope>
    <source>
        <strain evidence="1 2">ATCC 53525</strain>
    </source>
</reference>
<dbReference type="PANTHER" id="PTHR39624">
    <property type="entry name" value="PROTEIN INVOLVED IN RIMO-MEDIATED BETA-METHYLTHIOLATION OF RIBOSOMAL PROTEIN S12 YCAO"/>
    <property type="match status" value="1"/>
</dbReference>
<dbReference type="STRING" id="1765722.AT728_40050"/>
<comment type="caution">
    <text evidence="1">The sequence shown here is derived from an EMBL/GenBank/DDBJ whole genome shotgun (WGS) entry which is preliminary data.</text>
</comment>
<evidence type="ECO:0000313" key="1">
    <source>
        <dbReference type="EMBL" id="KUF12911.1"/>
    </source>
</evidence>
<sequence length="137" mass="15477">MPRSPTLAHIDVTHVAEQTYAVFIRDHELTVDQPFSAGGDDDGPTPVELFVSSLASCVAYYAGRFLQRHRLSYEGLRVRAEFDMADDRPTRVAAVRMRILLPVRLSESRRRALYAVVNHCTVHNSLRQPPEISVVMD</sequence>
<dbReference type="SUPFAM" id="SSF82784">
    <property type="entry name" value="OsmC-like"/>
    <property type="match status" value="1"/>
</dbReference>
<dbReference type="InterPro" id="IPR036102">
    <property type="entry name" value="OsmC/Ohrsf"/>
</dbReference>